<accession>A0ABU3EG10</accession>
<comment type="caution">
    <text evidence="2">The sequence shown here is derived from an EMBL/GenBank/DDBJ whole genome shotgun (WGS) entry which is preliminary data.</text>
</comment>
<feature type="domain" description="HTH cro/C1-type" evidence="1">
    <location>
        <begin position="13"/>
        <end position="67"/>
    </location>
</feature>
<protein>
    <submittedName>
        <fullName evidence="2">Helix-turn-helix domain-containing protein</fullName>
    </submittedName>
</protein>
<name>A0ABU3EG10_9RHOB</name>
<evidence type="ECO:0000259" key="1">
    <source>
        <dbReference type="PROSITE" id="PS50943"/>
    </source>
</evidence>
<evidence type="ECO:0000313" key="3">
    <source>
        <dbReference type="Proteomes" id="UP001251085"/>
    </source>
</evidence>
<dbReference type="SUPFAM" id="SSF47413">
    <property type="entry name" value="lambda repressor-like DNA-binding domains"/>
    <property type="match status" value="1"/>
</dbReference>
<dbReference type="EMBL" id="JAVRQI010000007">
    <property type="protein sequence ID" value="MDT1062375.1"/>
    <property type="molecule type" value="Genomic_DNA"/>
</dbReference>
<sequence>MTNTLAQRLGGLIRDTRRAQGLRLVDLSRLSGVALATLSDLENSTRDTRLSSYQRVFDALGIDSAAITALPARPDSGEGYDLDDAL</sequence>
<gene>
    <name evidence="2" type="ORF">RM190_10920</name>
</gene>
<dbReference type="InterPro" id="IPR010982">
    <property type="entry name" value="Lambda_DNA-bd_dom_sf"/>
</dbReference>
<dbReference type="RefSeq" id="WP_311759472.1">
    <property type="nucleotide sequence ID" value="NZ_JAVRQI010000007.1"/>
</dbReference>
<dbReference type="PROSITE" id="PS50943">
    <property type="entry name" value="HTH_CROC1"/>
    <property type="match status" value="1"/>
</dbReference>
<dbReference type="Pfam" id="PF01381">
    <property type="entry name" value="HTH_3"/>
    <property type="match status" value="1"/>
</dbReference>
<organism evidence="2 3">
    <name type="scientific">Paracoccus broussonetiae</name>
    <dbReference type="NCBI Taxonomy" id="3075834"/>
    <lineage>
        <taxon>Bacteria</taxon>
        <taxon>Pseudomonadati</taxon>
        <taxon>Pseudomonadota</taxon>
        <taxon>Alphaproteobacteria</taxon>
        <taxon>Rhodobacterales</taxon>
        <taxon>Paracoccaceae</taxon>
        <taxon>Paracoccus</taxon>
    </lineage>
</organism>
<dbReference type="SMART" id="SM00530">
    <property type="entry name" value="HTH_XRE"/>
    <property type="match status" value="1"/>
</dbReference>
<keyword evidence="3" id="KW-1185">Reference proteome</keyword>
<dbReference type="CDD" id="cd00093">
    <property type="entry name" value="HTH_XRE"/>
    <property type="match status" value="1"/>
</dbReference>
<proteinExistence type="predicted"/>
<dbReference type="Gene3D" id="1.10.260.40">
    <property type="entry name" value="lambda repressor-like DNA-binding domains"/>
    <property type="match status" value="1"/>
</dbReference>
<dbReference type="Proteomes" id="UP001251085">
    <property type="component" value="Unassembled WGS sequence"/>
</dbReference>
<evidence type="ECO:0000313" key="2">
    <source>
        <dbReference type="EMBL" id="MDT1062375.1"/>
    </source>
</evidence>
<reference evidence="3" key="1">
    <citation type="submission" date="2023-07" db="EMBL/GenBank/DDBJ databases">
        <title>Characterization of two Paracoccaceae strains isolated from Phycosphere and proposal of Xinfangfangia lacusdiani sp. nov.</title>
        <authorList>
            <person name="Deng Y."/>
            <person name="Zhang Y.Q."/>
        </authorList>
    </citation>
    <scope>NUCLEOTIDE SEQUENCE [LARGE SCALE GENOMIC DNA]</scope>
    <source>
        <strain evidence="3">CPCC 101403</strain>
    </source>
</reference>
<dbReference type="InterPro" id="IPR001387">
    <property type="entry name" value="Cro/C1-type_HTH"/>
</dbReference>